<keyword evidence="5" id="KW-1185">Reference proteome</keyword>
<feature type="region of interest" description="Disordered" evidence="2">
    <location>
        <begin position="677"/>
        <end position="733"/>
    </location>
</feature>
<feature type="compositionally biased region" description="Polar residues" evidence="2">
    <location>
        <begin position="15"/>
        <end position="26"/>
    </location>
</feature>
<dbReference type="Pfam" id="PF12807">
    <property type="entry name" value="eIF3_p135"/>
    <property type="match status" value="1"/>
</dbReference>
<organism evidence="4 5">
    <name type="scientific">Hibiscus syriacus</name>
    <name type="common">Rose of Sharon</name>
    <dbReference type="NCBI Taxonomy" id="106335"/>
    <lineage>
        <taxon>Eukaryota</taxon>
        <taxon>Viridiplantae</taxon>
        <taxon>Streptophyta</taxon>
        <taxon>Embryophyta</taxon>
        <taxon>Tracheophyta</taxon>
        <taxon>Spermatophyta</taxon>
        <taxon>Magnoliopsida</taxon>
        <taxon>eudicotyledons</taxon>
        <taxon>Gunneridae</taxon>
        <taxon>Pentapetalae</taxon>
        <taxon>rosids</taxon>
        <taxon>malvids</taxon>
        <taxon>Malvales</taxon>
        <taxon>Malvaceae</taxon>
        <taxon>Malvoideae</taxon>
        <taxon>Hibiscus</taxon>
    </lineage>
</organism>
<evidence type="ECO:0000256" key="1">
    <source>
        <dbReference type="ARBA" id="ARBA00022490"/>
    </source>
</evidence>
<feature type="compositionally biased region" description="Polar residues" evidence="2">
    <location>
        <begin position="65"/>
        <end position="74"/>
    </location>
</feature>
<dbReference type="GO" id="GO:0005737">
    <property type="term" value="C:cytoplasm"/>
    <property type="evidence" value="ECO:0007669"/>
    <property type="project" value="TreeGrafter"/>
</dbReference>
<dbReference type="Pfam" id="PF15044">
    <property type="entry name" value="CLU_N"/>
    <property type="match status" value="1"/>
</dbReference>
<name>A0A6A3C5I0_HIBSY</name>
<dbReference type="InterPro" id="IPR011990">
    <property type="entry name" value="TPR-like_helical_dom_sf"/>
</dbReference>
<dbReference type="CDD" id="cd15466">
    <property type="entry name" value="CLU-central"/>
    <property type="match status" value="1"/>
</dbReference>
<feature type="region of interest" description="Disordered" evidence="2">
    <location>
        <begin position="467"/>
        <end position="501"/>
    </location>
</feature>
<feature type="compositionally biased region" description="Basic residues" evidence="2">
    <location>
        <begin position="1"/>
        <end position="14"/>
    </location>
</feature>
<dbReference type="SUPFAM" id="SSF103107">
    <property type="entry name" value="Hypothetical protein c14orf129, hspc210"/>
    <property type="match status" value="1"/>
</dbReference>
<dbReference type="InterPro" id="IPR033646">
    <property type="entry name" value="CLU-central"/>
</dbReference>
<reference evidence="4" key="1">
    <citation type="submission" date="2019-09" db="EMBL/GenBank/DDBJ databases">
        <title>Draft genome information of white flower Hibiscus syriacus.</title>
        <authorList>
            <person name="Kim Y.-M."/>
        </authorList>
    </citation>
    <scope>NUCLEOTIDE SEQUENCE [LARGE SCALE GENOMIC DNA]</scope>
    <source>
        <strain evidence="4">YM2019G1</strain>
    </source>
</reference>
<dbReference type="PROSITE" id="PS51823">
    <property type="entry name" value="CLU"/>
    <property type="match status" value="1"/>
</dbReference>
<dbReference type="PANTHER" id="PTHR12601">
    <property type="entry name" value="EUKARYOTIC TRANSLATION INITIATION FACTOR 3 SUBUNIT EIF-3"/>
    <property type="match status" value="1"/>
</dbReference>
<proteinExistence type="predicted"/>
<protein>
    <submittedName>
        <fullName evidence="4">Clustered mitochondria protein</fullName>
    </submittedName>
</protein>
<feature type="domain" description="Clu" evidence="3">
    <location>
        <begin position="357"/>
        <end position="653"/>
    </location>
</feature>
<dbReference type="InterPro" id="IPR028275">
    <property type="entry name" value="CLU_N"/>
</dbReference>
<dbReference type="SUPFAM" id="SSF48452">
    <property type="entry name" value="TPR-like"/>
    <property type="match status" value="1"/>
</dbReference>
<evidence type="ECO:0000313" key="4">
    <source>
        <dbReference type="EMBL" id="KAE8724074.1"/>
    </source>
</evidence>
<dbReference type="InterPro" id="IPR027523">
    <property type="entry name" value="CLU_prot"/>
</dbReference>
<dbReference type="InterPro" id="IPR025697">
    <property type="entry name" value="CLU_dom"/>
</dbReference>
<dbReference type="FunFam" id="3.30.2280.10:FF:000002">
    <property type="entry name" value="Clustered mitochondria protein homolog"/>
    <property type="match status" value="1"/>
</dbReference>
<dbReference type="Gene3D" id="3.30.2280.10">
    <property type="entry name" value="Hypothetical protein (hspc210)"/>
    <property type="match status" value="1"/>
</dbReference>
<gene>
    <name evidence="4" type="ORF">F3Y22_tig00010968pilonHSYRG00234</name>
</gene>
<dbReference type="Proteomes" id="UP000436088">
    <property type="component" value="Unassembled WGS sequence"/>
</dbReference>
<dbReference type="InterPro" id="IPR007967">
    <property type="entry name" value="GSKIP_dom"/>
</dbReference>
<keyword evidence="1" id="KW-0963">Cytoplasm</keyword>
<dbReference type="AlphaFoldDB" id="A0A6A3C5I0"/>
<dbReference type="Gene3D" id="1.25.40.10">
    <property type="entry name" value="Tetratricopeptide repeat domain"/>
    <property type="match status" value="1"/>
</dbReference>
<comment type="caution">
    <text evidence="4">The sequence shown here is derived from an EMBL/GenBank/DDBJ whole genome shotgun (WGS) entry which is preliminary data.</text>
</comment>
<evidence type="ECO:0000256" key="2">
    <source>
        <dbReference type="SAM" id="MobiDB-lite"/>
    </source>
</evidence>
<dbReference type="Pfam" id="PF13236">
    <property type="entry name" value="CLU"/>
    <property type="match status" value="1"/>
</dbReference>
<evidence type="ECO:0000313" key="5">
    <source>
        <dbReference type="Proteomes" id="UP000436088"/>
    </source>
</evidence>
<feature type="compositionally biased region" description="Basic residues" evidence="2">
    <location>
        <begin position="903"/>
        <end position="912"/>
    </location>
</feature>
<dbReference type="EMBL" id="VEPZ02000488">
    <property type="protein sequence ID" value="KAE8724074.1"/>
    <property type="molecule type" value="Genomic_DNA"/>
</dbReference>
<dbReference type="Pfam" id="PF05303">
    <property type="entry name" value="GSKIP_dom"/>
    <property type="match status" value="1"/>
</dbReference>
<accession>A0A6A3C5I0</accession>
<feature type="region of interest" description="Disordered" evidence="2">
    <location>
        <begin position="1"/>
        <end position="80"/>
    </location>
</feature>
<sequence length="1074" mass="117782">MAGKSNKGRNRRGAHNSTISAEQPVSSDVPLKGNVTASKPPDVDSNGVANMVESSGPKSEMTEQEALNSSSQPKQGDVHLYPVPVKTQSGEKLELQLNPGDSVMDIRQFLLDAPETCYFTCYDLLLHIKDGLTHHLEDYNEISEVADITIGGCSLEMVAALYDDRSIRAHVHRTRDLLSPSTLDASLSTSLALQYEKAQSKASISGDAAKIEVPELDGLGFMEDVTGSVGKLLSSSSMEIKCVESIVFSSFNPPPSYQRLVGDLIYLDVETLEGNKYCITGTTKIFYVNSSTGNILDPRPSKAGYEATTLVGLLQKISSKFRKAFHETMERKATAHPFENVQSLLPQNSWLESYPVPDHKRDAARAENTLIPSYGSELIGMQRDWNEELQSCREFPRTTPQERILRDRALYKVTSDFVDAAISGAVGVINRCIPPINPTDPECFHMYVHNNIFFSFAVDSDMKPLSKKRSVDTYSNSESRNEAAGSMEPNEERSSMGGSDTVTELAHGSVETPLAESEQATYASANNDLKGTKAYQEADVPGLHNLAMAMIDYRGHRVVAQSVLPGILQGDKSDSLLYGSVDNGKKICWNEDFHSKVLEAAKRLHLKEHTVLDASGNIFKLAAPVECKGIVGSDDRHYLLDLMRATPRDANFNGPGSQFCILRSELITAFIQSQAPEGSKSVSKSEGEVNAATNSSKSEGEVNVATDSSKAAVDEAPGTTKEDKNKVDTQCSSVSVKSSETHEISFNPNVFTEFKLAGSQEEIEADEENVRKASSYLLDVLLPKFIQDLCMLEVSPMDGQTLTEALHAHGINIRYIGNVANGTKHLPHLWDLCSNEIVVRSAKHVLKDVLRDTEDHDLGPAIAHFLSCFLGSCQSVAAKLTSSTQPKNQKKEQASHQSSGKTSKGHSRWKGKASARRNISYYMDVSSESLWSEIQKFAKLKYQFELPEDARSRAKKISVLRNLCQKVGITIAARKYDLNAATPFHTSDILNLQPVVKHSVPACAEAKDLVEMGKVQLAEGMLSEAYAIFSEAFSILQQVTGPMHREVANCCRYLAMVLYHAGDMAGAIMQQHKN</sequence>
<dbReference type="InterPro" id="IPR023231">
    <property type="entry name" value="GSKIP_dom_sf"/>
</dbReference>
<dbReference type="PANTHER" id="PTHR12601:SF6">
    <property type="entry name" value="CLUSTERED MITOCHONDRIA PROTEIN HOMOLOG"/>
    <property type="match status" value="1"/>
</dbReference>
<feature type="region of interest" description="Disordered" evidence="2">
    <location>
        <begin position="882"/>
        <end position="912"/>
    </location>
</feature>
<evidence type="ECO:0000259" key="3">
    <source>
        <dbReference type="PROSITE" id="PS51823"/>
    </source>
</evidence>